<dbReference type="AlphaFoldDB" id="A0A843X5N0"/>
<keyword evidence="2" id="KW-1185">Reference proteome</keyword>
<proteinExistence type="predicted"/>
<dbReference type="EMBL" id="NMUH01006194">
    <property type="protein sequence ID" value="MQM14701.1"/>
    <property type="molecule type" value="Genomic_DNA"/>
</dbReference>
<evidence type="ECO:0000313" key="2">
    <source>
        <dbReference type="Proteomes" id="UP000652761"/>
    </source>
</evidence>
<accession>A0A843X5N0</accession>
<reference evidence="1" key="1">
    <citation type="submission" date="2017-07" db="EMBL/GenBank/DDBJ databases">
        <title>Taro Niue Genome Assembly and Annotation.</title>
        <authorList>
            <person name="Atibalentja N."/>
            <person name="Keating K."/>
            <person name="Fields C.J."/>
        </authorList>
    </citation>
    <scope>NUCLEOTIDE SEQUENCE</scope>
    <source>
        <strain evidence="1">Niue_2</strain>
        <tissue evidence="1">Leaf</tissue>
    </source>
</reference>
<dbReference type="Proteomes" id="UP000652761">
    <property type="component" value="Unassembled WGS sequence"/>
</dbReference>
<protein>
    <submittedName>
        <fullName evidence="1">Uncharacterized protein</fullName>
    </submittedName>
</protein>
<evidence type="ECO:0000313" key="1">
    <source>
        <dbReference type="EMBL" id="MQM14701.1"/>
    </source>
</evidence>
<name>A0A843X5N0_COLES</name>
<comment type="caution">
    <text evidence="1">The sequence shown here is derived from an EMBL/GenBank/DDBJ whole genome shotgun (WGS) entry which is preliminary data.</text>
</comment>
<gene>
    <name evidence="1" type="ORF">Taro_047634</name>
</gene>
<sequence length="223" mass="24940">MPVRGTGVSGRPVWLSRRPLGAHSGRGVGGRHVKVGNATPRPVASQWPKAECLGQLSLPLFSLFLSSLLLSEEGKVSPSLPPVVGAWWCQRRLVAELEWHRGARMSRPNKRLFIGSDRKHAQKSAEIRISIVPVDSQEGAVDNKQQTELMFNNELRSSGGRLELLRRRRKAGNPELHPLHPLLRPERRLVLDLHKSRALVSTLHELVSTHCPKTAQKVFWEGL</sequence>
<organism evidence="1 2">
    <name type="scientific">Colocasia esculenta</name>
    <name type="common">Wild taro</name>
    <name type="synonym">Arum esculentum</name>
    <dbReference type="NCBI Taxonomy" id="4460"/>
    <lineage>
        <taxon>Eukaryota</taxon>
        <taxon>Viridiplantae</taxon>
        <taxon>Streptophyta</taxon>
        <taxon>Embryophyta</taxon>
        <taxon>Tracheophyta</taxon>
        <taxon>Spermatophyta</taxon>
        <taxon>Magnoliopsida</taxon>
        <taxon>Liliopsida</taxon>
        <taxon>Araceae</taxon>
        <taxon>Aroideae</taxon>
        <taxon>Colocasieae</taxon>
        <taxon>Colocasia</taxon>
    </lineage>
</organism>